<dbReference type="InterPro" id="IPR053781">
    <property type="entry name" value="F-box_AtFBL13-like"/>
</dbReference>
<dbReference type="Pfam" id="PF00646">
    <property type="entry name" value="F-box"/>
    <property type="match status" value="1"/>
</dbReference>
<evidence type="ECO:0000313" key="2">
    <source>
        <dbReference type="EMBL" id="GAU38249.1"/>
    </source>
</evidence>
<dbReference type="AlphaFoldDB" id="A0A2Z6P3K6"/>
<evidence type="ECO:0000259" key="1">
    <source>
        <dbReference type="PROSITE" id="PS50181"/>
    </source>
</evidence>
<dbReference type="CDD" id="cd22160">
    <property type="entry name" value="F-box_AtFBL13-like"/>
    <property type="match status" value="1"/>
</dbReference>
<dbReference type="InterPro" id="IPR055294">
    <property type="entry name" value="FBL60-like"/>
</dbReference>
<dbReference type="InterPro" id="IPR036047">
    <property type="entry name" value="F-box-like_dom_sf"/>
</dbReference>
<dbReference type="InterPro" id="IPR001810">
    <property type="entry name" value="F-box_dom"/>
</dbReference>
<organism evidence="2 3">
    <name type="scientific">Trifolium subterraneum</name>
    <name type="common">Subterranean clover</name>
    <dbReference type="NCBI Taxonomy" id="3900"/>
    <lineage>
        <taxon>Eukaryota</taxon>
        <taxon>Viridiplantae</taxon>
        <taxon>Streptophyta</taxon>
        <taxon>Embryophyta</taxon>
        <taxon>Tracheophyta</taxon>
        <taxon>Spermatophyta</taxon>
        <taxon>Magnoliopsida</taxon>
        <taxon>eudicotyledons</taxon>
        <taxon>Gunneridae</taxon>
        <taxon>Pentapetalae</taxon>
        <taxon>rosids</taxon>
        <taxon>fabids</taxon>
        <taxon>Fabales</taxon>
        <taxon>Fabaceae</taxon>
        <taxon>Papilionoideae</taxon>
        <taxon>50 kb inversion clade</taxon>
        <taxon>NPAAA clade</taxon>
        <taxon>Hologalegina</taxon>
        <taxon>IRL clade</taxon>
        <taxon>Trifolieae</taxon>
        <taxon>Trifolium</taxon>
    </lineage>
</organism>
<dbReference type="OrthoDB" id="1434964at2759"/>
<dbReference type="EMBL" id="DF973708">
    <property type="protein sequence ID" value="GAU38249.1"/>
    <property type="molecule type" value="Genomic_DNA"/>
</dbReference>
<protein>
    <recommendedName>
        <fullName evidence="1">F-box domain-containing protein</fullName>
    </recommendedName>
</protein>
<gene>
    <name evidence="2" type="ORF">TSUD_119290</name>
</gene>
<dbReference type="Gene3D" id="1.20.1280.50">
    <property type="match status" value="1"/>
</dbReference>
<dbReference type="PANTHER" id="PTHR31293:SF16">
    <property type="entry name" value="RNI-LIKE SUPERFAMILY PROTEIN"/>
    <property type="match status" value="1"/>
</dbReference>
<dbReference type="PANTHER" id="PTHR31293">
    <property type="entry name" value="RNI-LIKE SUPERFAMILY PROTEIN"/>
    <property type="match status" value="1"/>
</dbReference>
<name>A0A2Z6P3K6_TRISU</name>
<evidence type="ECO:0000313" key="3">
    <source>
        <dbReference type="Proteomes" id="UP000242715"/>
    </source>
</evidence>
<dbReference type="Proteomes" id="UP000242715">
    <property type="component" value="Unassembled WGS sequence"/>
</dbReference>
<dbReference type="PROSITE" id="PS50181">
    <property type="entry name" value="FBOX"/>
    <property type="match status" value="1"/>
</dbReference>
<sequence>MPSSGRSIPTTDRISELPDPILCHILSFLPTKFAATTSILSKRWKPLWLSVQTLDFDDKTFKDMFTLLRLMYSTIFLRDITLPIHSFRFEWNKYCGRIQTDVNQIVNFVLQRGIQNFYLCPTRYLADGIELPLTILSCRTLKRVSFVSHDNFEKLLLGCPILEDFAMKNSTPFKGLDDLASQIMFKALPNLIKARICEFYIPITIISKAKILRLDPKIVTCHPLNILFQTPPMFESLTHLELNFKDINWNAALRWIWLLRMLKYFPKLQNLIIQDNRDLEVMNDKYWEVPSIVPECLSSQVKTCCVREANSCTATDSNMKPAIVPNLDLQISKMTILETIGQEFYGIVGGDSDSDFESNTESTQFSLLKSDSPCLLQDIKIESFHILLSVPKMIINNTCLRELDLYGIQSLTSFPKKGLPTSLQSLCIRKCDNLTFLPPETWRNYTSLASLELDRSCGALTSFPLNCFPMLQSLHISAFFTDMFQIALNIHNCCRNIADVIGSTK</sequence>
<feature type="domain" description="F-box" evidence="1">
    <location>
        <begin position="11"/>
        <end position="64"/>
    </location>
</feature>
<dbReference type="Gene3D" id="3.80.10.10">
    <property type="entry name" value="Ribonuclease Inhibitor"/>
    <property type="match status" value="1"/>
</dbReference>
<reference evidence="3" key="1">
    <citation type="journal article" date="2017" name="Front. Plant Sci.">
        <title>Climate Clever Clovers: New Paradigm to Reduce the Environmental Footprint of Ruminants by Breeding Low Methanogenic Forages Utilizing Haplotype Variation.</title>
        <authorList>
            <person name="Kaur P."/>
            <person name="Appels R."/>
            <person name="Bayer P.E."/>
            <person name="Keeble-Gagnere G."/>
            <person name="Wang J."/>
            <person name="Hirakawa H."/>
            <person name="Shirasawa K."/>
            <person name="Vercoe P."/>
            <person name="Stefanova K."/>
            <person name="Durmic Z."/>
            <person name="Nichols P."/>
            <person name="Revell C."/>
            <person name="Isobe S.N."/>
            <person name="Edwards D."/>
            <person name="Erskine W."/>
        </authorList>
    </citation>
    <scope>NUCLEOTIDE SEQUENCE [LARGE SCALE GENOMIC DNA]</scope>
    <source>
        <strain evidence="3">cv. Daliak</strain>
    </source>
</reference>
<dbReference type="SUPFAM" id="SSF52058">
    <property type="entry name" value="L domain-like"/>
    <property type="match status" value="1"/>
</dbReference>
<proteinExistence type="predicted"/>
<dbReference type="SUPFAM" id="SSF81383">
    <property type="entry name" value="F-box domain"/>
    <property type="match status" value="1"/>
</dbReference>
<keyword evidence="3" id="KW-1185">Reference proteome</keyword>
<dbReference type="InterPro" id="IPR032675">
    <property type="entry name" value="LRR_dom_sf"/>
</dbReference>
<accession>A0A2Z6P3K6</accession>